<protein>
    <submittedName>
        <fullName evidence="8">Homoserine O-acetyltransferase</fullName>
        <ecNumber evidence="8">2.3.1.31</ecNumber>
    </submittedName>
</protein>
<evidence type="ECO:0000313" key="8">
    <source>
        <dbReference type="EMBL" id="VFU16143.1"/>
    </source>
</evidence>
<dbReference type="GO" id="GO:0009092">
    <property type="term" value="P:homoserine metabolic process"/>
    <property type="evidence" value="ECO:0007669"/>
    <property type="project" value="TreeGrafter"/>
</dbReference>
<dbReference type="PIRSF" id="PIRSF000443">
    <property type="entry name" value="Homoser_Ac_trans"/>
    <property type="match status" value="1"/>
</dbReference>
<dbReference type="PANTHER" id="PTHR32268">
    <property type="entry name" value="HOMOSERINE O-ACETYLTRANSFERASE"/>
    <property type="match status" value="1"/>
</dbReference>
<evidence type="ECO:0000256" key="5">
    <source>
        <dbReference type="ARBA" id="ARBA00023167"/>
    </source>
</evidence>
<accession>A0A485M3D9</accession>
<dbReference type="InterPro" id="IPR008220">
    <property type="entry name" value="HAT_MetX-like"/>
</dbReference>
<keyword evidence="6 8" id="KW-0012">Acyltransferase</keyword>
<dbReference type="NCBIfam" id="TIGR01392">
    <property type="entry name" value="homoserO_Ac_trn"/>
    <property type="match status" value="1"/>
</dbReference>
<dbReference type="Gene3D" id="3.40.50.1820">
    <property type="entry name" value="alpha/beta hydrolase"/>
    <property type="match status" value="1"/>
</dbReference>
<comment type="subunit">
    <text evidence="1">Homodimer.</text>
</comment>
<evidence type="ECO:0000259" key="7">
    <source>
        <dbReference type="Pfam" id="PF00561"/>
    </source>
</evidence>
<dbReference type="HAMAP" id="MF_00296">
    <property type="entry name" value="MetX_acyltransf"/>
    <property type="match status" value="1"/>
</dbReference>
<evidence type="ECO:0000256" key="6">
    <source>
        <dbReference type="ARBA" id="ARBA00023315"/>
    </source>
</evidence>
<sequence>MSHNPTFVETEVLSVERPFRFESGDILPRIDIAYETYGQLNERRDNAVLIEHALSGDAHAAFYHKGDRKPGWWDCMIGPGKAFDTDRYFVICSNVIGGCRGTSGPSSINPATGRPYGLTFPPISIRDMVEVQRILLKHLGIDRLKCIAGGSMGGMQTLQFFCDYPFQFESFICIASSMKHSAQQIAFNEVGRRAIMADPRWNNGNYYDDVPPEGGLSVARMIGHITYLSEKMMQEKFGRLKKDKESRAIFRPSFEVEHYLDYQGISFVKRFDANSYLYITNAIDNFDLKTSLSSRDRFRGEGRQRGAHLDDMRGKRGLVISFSSDWLYPPSQSKEIVQFFSAFNVRVSYTEIATEHGHDAFLTDYTRPSEIIWGFLSSLS</sequence>
<keyword evidence="2" id="KW-0963">Cytoplasm</keyword>
<dbReference type="InterPro" id="IPR029058">
    <property type="entry name" value="AB_hydrolase_fold"/>
</dbReference>
<dbReference type="FunFam" id="1.10.1740.110:FF:000001">
    <property type="entry name" value="Homoserine O-acetyltransferase"/>
    <property type="match status" value="1"/>
</dbReference>
<reference evidence="8" key="1">
    <citation type="submission" date="2019-03" db="EMBL/GenBank/DDBJ databases">
        <authorList>
            <person name="Hao L."/>
        </authorList>
    </citation>
    <scope>NUCLEOTIDE SEQUENCE</scope>
</reference>
<dbReference type="InterPro" id="IPR000073">
    <property type="entry name" value="AB_hydrolase_1"/>
</dbReference>
<keyword evidence="5" id="KW-0486">Methionine biosynthesis</keyword>
<proteinExistence type="inferred from homology"/>
<dbReference type="GO" id="GO:0004414">
    <property type="term" value="F:homoserine O-acetyltransferase activity"/>
    <property type="evidence" value="ECO:0007669"/>
    <property type="project" value="UniProtKB-EC"/>
</dbReference>
<dbReference type="PANTHER" id="PTHR32268:SF11">
    <property type="entry name" value="HOMOSERINE O-ACETYLTRANSFERASE"/>
    <property type="match status" value="1"/>
</dbReference>
<dbReference type="SUPFAM" id="SSF53474">
    <property type="entry name" value="alpha/beta-Hydrolases"/>
    <property type="match status" value="1"/>
</dbReference>
<evidence type="ECO:0000256" key="4">
    <source>
        <dbReference type="ARBA" id="ARBA00022679"/>
    </source>
</evidence>
<feature type="domain" description="AB hydrolase-1" evidence="7">
    <location>
        <begin position="47"/>
        <end position="363"/>
    </location>
</feature>
<evidence type="ECO:0000256" key="2">
    <source>
        <dbReference type="ARBA" id="ARBA00022490"/>
    </source>
</evidence>
<name>A0A485M3D9_9ZZZZ</name>
<keyword evidence="4 8" id="KW-0808">Transferase</keyword>
<dbReference type="EC" id="2.3.1.31" evidence="8"/>
<dbReference type="AlphaFoldDB" id="A0A485M3D9"/>
<dbReference type="Gene3D" id="1.10.1740.110">
    <property type="match status" value="1"/>
</dbReference>
<dbReference type="EMBL" id="CAADRM010000116">
    <property type="protein sequence ID" value="VFU16143.1"/>
    <property type="molecule type" value="Genomic_DNA"/>
</dbReference>
<evidence type="ECO:0000256" key="1">
    <source>
        <dbReference type="ARBA" id="ARBA00011738"/>
    </source>
</evidence>
<evidence type="ECO:0000256" key="3">
    <source>
        <dbReference type="ARBA" id="ARBA00022605"/>
    </source>
</evidence>
<keyword evidence="3" id="KW-0028">Amino-acid biosynthesis</keyword>
<organism evidence="8">
    <name type="scientific">anaerobic digester metagenome</name>
    <dbReference type="NCBI Taxonomy" id="1263854"/>
    <lineage>
        <taxon>unclassified sequences</taxon>
        <taxon>metagenomes</taxon>
        <taxon>ecological metagenomes</taxon>
    </lineage>
</organism>
<dbReference type="Pfam" id="PF00561">
    <property type="entry name" value="Abhydrolase_1"/>
    <property type="match status" value="1"/>
</dbReference>
<dbReference type="NCBIfam" id="NF001209">
    <property type="entry name" value="PRK00175.1"/>
    <property type="match status" value="1"/>
</dbReference>
<gene>
    <name evidence="8" type="ORF">SCFA_510013</name>
</gene>
<dbReference type="GO" id="GO:0009086">
    <property type="term" value="P:methionine biosynthetic process"/>
    <property type="evidence" value="ECO:0007669"/>
    <property type="project" value="UniProtKB-KW"/>
</dbReference>